<dbReference type="Proteomes" id="UP001139263">
    <property type="component" value="Unassembled WGS sequence"/>
</dbReference>
<proteinExistence type="inferred from homology"/>
<evidence type="ECO:0000313" key="5">
    <source>
        <dbReference type="EMBL" id="MCI0182317.1"/>
    </source>
</evidence>
<organism evidence="5 6">
    <name type="scientific">Sulfoacidibacillus ferrooxidans</name>
    <dbReference type="NCBI Taxonomy" id="2005001"/>
    <lineage>
        <taxon>Bacteria</taxon>
        <taxon>Bacillati</taxon>
        <taxon>Bacillota</taxon>
        <taxon>Bacilli</taxon>
        <taxon>Bacillales</taxon>
        <taxon>Alicyclobacillaceae</taxon>
        <taxon>Sulfoacidibacillus</taxon>
    </lineage>
</organism>
<evidence type="ECO:0000259" key="3">
    <source>
        <dbReference type="Pfam" id="PF00501"/>
    </source>
</evidence>
<evidence type="ECO:0000256" key="2">
    <source>
        <dbReference type="ARBA" id="ARBA00022598"/>
    </source>
</evidence>
<dbReference type="RefSeq" id="WP_241711920.1">
    <property type="nucleotide sequence ID" value="NZ_JALBUF010000001.1"/>
</dbReference>
<dbReference type="PANTHER" id="PTHR24096:SF149">
    <property type="entry name" value="AMP-BINDING DOMAIN-CONTAINING PROTEIN-RELATED"/>
    <property type="match status" value="1"/>
</dbReference>
<reference evidence="5" key="1">
    <citation type="submission" date="2022-03" db="EMBL/GenBank/DDBJ databases">
        <title>Draft Genome Sequence of Firmicute Strain S0AB, a Heterotrophic Iron/Sulfur-Oxidizing Extreme Acidophile.</title>
        <authorList>
            <person name="Vergara E."/>
            <person name="Pakostova E."/>
            <person name="Johnson D.B."/>
            <person name="Holmes D.S."/>
        </authorList>
    </citation>
    <scope>NUCLEOTIDE SEQUENCE</scope>
    <source>
        <strain evidence="5">S0AB</strain>
    </source>
</reference>
<dbReference type="Pfam" id="PF13193">
    <property type="entry name" value="AMP-binding_C"/>
    <property type="match status" value="1"/>
</dbReference>
<gene>
    <name evidence="5" type="primary">lcfB_2</name>
    <name evidence="5" type="ORF">MM817_00576</name>
</gene>
<dbReference type="InterPro" id="IPR042099">
    <property type="entry name" value="ANL_N_sf"/>
</dbReference>
<name>A0A9X1VAB6_9BACL</name>
<dbReference type="Pfam" id="PF00501">
    <property type="entry name" value="AMP-binding"/>
    <property type="match status" value="1"/>
</dbReference>
<dbReference type="EC" id="6.2.1.3" evidence="5"/>
<dbReference type="InterPro" id="IPR020845">
    <property type="entry name" value="AMP-binding_CS"/>
</dbReference>
<sequence length="554" mass="62007">MTITKHLDFWPRHLPTWLEVPHTSLYHNLQVSAMRYPTRTAIFYYGTKVSYETLLLQVDRLAAYLHIECHVNQGDSVLLYMQNSPQYVISFYAIVSLGAVVIPINPMSVTEDLMFYEQDSKAKIAIIGQELYANVAPLISSDLLSQVIVATYSDFIDFQDEFEMPKVVTTLSHIPASPTVILWKEALANSLDILPIAVLPSDIAVLPYTSGTTGKPKGCIHTHETVQTNAVGGALWSYMTSSSVILATLPLFHVTGMEHSMNAPIYVGATMVIMTRWNRDTAAQLIEKTGCTHWTNIATMVVDFLSNPKLSMYNISTLKGIGGGGATLPAAVGNQLLALTGVAYAEGYGLSETMSQTHFNPPDRPKMQCMGIPSFNVDARIIDPMTLEELGPNAEGEIIVHGPQICKGYFHRPEETQKAFIEFEGKTFFRTGDIGKYDEEGYFFMVDRMKRMINAAGFKVWPSEVESLLYRHPAILQACVIGVPDPRRGETVKAYIIPKKEYRDTVTELEVMEWSKEHMAAYKIPRIVEFVEKLPTSATGKVLWRELQEQEKNK</sequence>
<dbReference type="PROSITE" id="PS00455">
    <property type="entry name" value="AMP_BINDING"/>
    <property type="match status" value="1"/>
</dbReference>
<evidence type="ECO:0000259" key="4">
    <source>
        <dbReference type="Pfam" id="PF13193"/>
    </source>
</evidence>
<comment type="similarity">
    <text evidence="1">Belongs to the ATP-dependent AMP-binding enzyme family.</text>
</comment>
<dbReference type="InterPro" id="IPR025110">
    <property type="entry name" value="AMP-bd_C"/>
</dbReference>
<dbReference type="AlphaFoldDB" id="A0A9X1VAB6"/>
<evidence type="ECO:0000313" key="6">
    <source>
        <dbReference type="Proteomes" id="UP001139263"/>
    </source>
</evidence>
<feature type="domain" description="AMP-binding enzyme C-terminal" evidence="4">
    <location>
        <begin position="464"/>
        <end position="541"/>
    </location>
</feature>
<dbReference type="Gene3D" id="3.40.50.12780">
    <property type="entry name" value="N-terminal domain of ligase-like"/>
    <property type="match status" value="1"/>
</dbReference>
<keyword evidence="2 5" id="KW-0436">Ligase</keyword>
<dbReference type="SUPFAM" id="SSF56801">
    <property type="entry name" value="Acetyl-CoA synthetase-like"/>
    <property type="match status" value="1"/>
</dbReference>
<dbReference type="InterPro" id="IPR000873">
    <property type="entry name" value="AMP-dep_synth/lig_dom"/>
</dbReference>
<dbReference type="Gene3D" id="3.30.300.30">
    <property type="match status" value="1"/>
</dbReference>
<dbReference type="NCBIfam" id="NF006181">
    <property type="entry name" value="PRK08314.1"/>
    <property type="match status" value="1"/>
</dbReference>
<comment type="caution">
    <text evidence="5">The sequence shown here is derived from an EMBL/GenBank/DDBJ whole genome shotgun (WGS) entry which is preliminary data.</text>
</comment>
<evidence type="ECO:0000256" key="1">
    <source>
        <dbReference type="ARBA" id="ARBA00006432"/>
    </source>
</evidence>
<protein>
    <submittedName>
        <fullName evidence="5">Long-chain-fatty-acid--CoA ligase</fullName>
        <ecNumber evidence="5">6.2.1.3</ecNumber>
    </submittedName>
</protein>
<dbReference type="GO" id="GO:0004467">
    <property type="term" value="F:long-chain fatty acid-CoA ligase activity"/>
    <property type="evidence" value="ECO:0007669"/>
    <property type="project" value="UniProtKB-EC"/>
</dbReference>
<dbReference type="EMBL" id="JALBUF010000001">
    <property type="protein sequence ID" value="MCI0182317.1"/>
    <property type="molecule type" value="Genomic_DNA"/>
</dbReference>
<accession>A0A9X1VAB6</accession>
<keyword evidence="6" id="KW-1185">Reference proteome</keyword>
<feature type="domain" description="AMP-dependent synthetase/ligase" evidence="3">
    <location>
        <begin position="30"/>
        <end position="410"/>
    </location>
</feature>
<dbReference type="PANTHER" id="PTHR24096">
    <property type="entry name" value="LONG-CHAIN-FATTY-ACID--COA LIGASE"/>
    <property type="match status" value="1"/>
</dbReference>
<dbReference type="InterPro" id="IPR045851">
    <property type="entry name" value="AMP-bd_C_sf"/>
</dbReference>